<dbReference type="SUPFAM" id="SSF54523">
    <property type="entry name" value="Pili subunits"/>
    <property type="match status" value="1"/>
</dbReference>
<dbReference type="AlphaFoldDB" id="A0A5K7X722"/>
<evidence type="ECO:0000256" key="1">
    <source>
        <dbReference type="ARBA" id="ARBA00004377"/>
    </source>
</evidence>
<keyword evidence="9 11" id="KW-0472">Membrane</keyword>
<feature type="compositionally biased region" description="Polar residues" evidence="10">
    <location>
        <begin position="120"/>
        <end position="138"/>
    </location>
</feature>
<evidence type="ECO:0000313" key="13">
    <source>
        <dbReference type="EMBL" id="BBO32390.1"/>
    </source>
</evidence>
<evidence type="ECO:0000259" key="12">
    <source>
        <dbReference type="Pfam" id="PF08334"/>
    </source>
</evidence>
<sequence>MNDKHSRRRGMVRASAQGFTLVEVLLVLIILVIIGSIVVPNLFGVKDKADIDAAKAQVNSMSTVMDIYRLDMNKYPATLKDLNDAPTDSAVADKWNGPYLKSALKPDPWSNEYQYASPGKKNTSSYDLWSNGPDGQSGTDDDIGNWEK</sequence>
<dbReference type="InterPro" id="IPR045584">
    <property type="entry name" value="Pilin-like"/>
</dbReference>
<keyword evidence="6" id="KW-0997">Cell inner membrane</keyword>
<accession>A0A5K7X722</accession>
<evidence type="ECO:0000256" key="8">
    <source>
        <dbReference type="ARBA" id="ARBA00022989"/>
    </source>
</evidence>
<gene>
    <name evidence="13" type="ORF">PLANPX_2002</name>
</gene>
<protein>
    <recommendedName>
        <fullName evidence="3">Type II secretion system core protein G</fullName>
    </recommendedName>
</protein>
<feature type="domain" description="Type II secretion system protein GspG C-terminal" evidence="12">
    <location>
        <begin position="41"/>
        <end position="146"/>
    </location>
</feature>
<evidence type="ECO:0000256" key="7">
    <source>
        <dbReference type="ARBA" id="ARBA00022692"/>
    </source>
</evidence>
<evidence type="ECO:0000313" key="14">
    <source>
        <dbReference type="Proteomes" id="UP000326837"/>
    </source>
</evidence>
<dbReference type="InterPro" id="IPR000983">
    <property type="entry name" value="Bac_GSPG_pilin"/>
</dbReference>
<dbReference type="GO" id="GO:0015627">
    <property type="term" value="C:type II protein secretion system complex"/>
    <property type="evidence" value="ECO:0007669"/>
    <property type="project" value="InterPro"/>
</dbReference>
<organism evidence="13 14">
    <name type="scientific">Lacipirellula parvula</name>
    <dbReference type="NCBI Taxonomy" id="2650471"/>
    <lineage>
        <taxon>Bacteria</taxon>
        <taxon>Pseudomonadati</taxon>
        <taxon>Planctomycetota</taxon>
        <taxon>Planctomycetia</taxon>
        <taxon>Pirellulales</taxon>
        <taxon>Lacipirellulaceae</taxon>
        <taxon>Lacipirellula</taxon>
    </lineage>
</organism>
<evidence type="ECO:0000256" key="2">
    <source>
        <dbReference type="ARBA" id="ARBA00009984"/>
    </source>
</evidence>
<evidence type="ECO:0000256" key="4">
    <source>
        <dbReference type="ARBA" id="ARBA00022475"/>
    </source>
</evidence>
<name>A0A5K7X722_9BACT</name>
<keyword evidence="7 11" id="KW-0812">Transmembrane</keyword>
<evidence type="ECO:0000256" key="5">
    <source>
        <dbReference type="ARBA" id="ARBA00022481"/>
    </source>
</evidence>
<evidence type="ECO:0000256" key="9">
    <source>
        <dbReference type="ARBA" id="ARBA00023136"/>
    </source>
</evidence>
<dbReference type="PRINTS" id="PR00813">
    <property type="entry name" value="BCTERIALGSPG"/>
</dbReference>
<dbReference type="Proteomes" id="UP000326837">
    <property type="component" value="Chromosome"/>
</dbReference>
<reference evidence="14" key="1">
    <citation type="submission" date="2019-10" db="EMBL/GenBank/DDBJ databases">
        <title>Lacipirellula parvula gen. nov., sp. nov., representing a lineage of planctomycetes widespread in freshwater anoxic habitats, and description of the family Lacipirellulaceae.</title>
        <authorList>
            <person name="Dedysh S.N."/>
            <person name="Kulichevskaya I.S."/>
            <person name="Beletsky A.V."/>
            <person name="Rakitin A.L."/>
            <person name="Mardanov A.V."/>
            <person name="Ivanova A.A."/>
            <person name="Saltykova V.X."/>
            <person name="Rijpstra W.I.C."/>
            <person name="Sinninghe Damste J.S."/>
            <person name="Ravin N.V."/>
        </authorList>
    </citation>
    <scope>NUCLEOTIDE SEQUENCE [LARGE SCALE GENOMIC DNA]</scope>
    <source>
        <strain evidence="14">PX69</strain>
    </source>
</reference>
<evidence type="ECO:0000256" key="6">
    <source>
        <dbReference type="ARBA" id="ARBA00022519"/>
    </source>
</evidence>
<evidence type="ECO:0000256" key="3">
    <source>
        <dbReference type="ARBA" id="ARBA00020042"/>
    </source>
</evidence>
<dbReference type="KEGG" id="lpav:PLANPX_2002"/>
<dbReference type="InterPro" id="IPR012902">
    <property type="entry name" value="N_methyl_site"/>
</dbReference>
<dbReference type="GO" id="GO:0015628">
    <property type="term" value="P:protein secretion by the type II secretion system"/>
    <property type="evidence" value="ECO:0007669"/>
    <property type="project" value="InterPro"/>
</dbReference>
<dbReference type="EMBL" id="AP021861">
    <property type="protein sequence ID" value="BBO32390.1"/>
    <property type="molecule type" value="Genomic_DNA"/>
</dbReference>
<proteinExistence type="inferred from homology"/>
<keyword evidence="5" id="KW-0488">Methylation</keyword>
<dbReference type="NCBIfam" id="TIGR02532">
    <property type="entry name" value="IV_pilin_GFxxxE"/>
    <property type="match status" value="1"/>
</dbReference>
<feature type="transmembrane region" description="Helical" evidence="11">
    <location>
        <begin position="21"/>
        <end position="43"/>
    </location>
</feature>
<comment type="similarity">
    <text evidence="2">Belongs to the GSP G family.</text>
</comment>
<dbReference type="InterPro" id="IPR013545">
    <property type="entry name" value="T2SS_protein-GspG_C"/>
</dbReference>
<dbReference type="InterPro" id="IPR010054">
    <property type="entry name" value="Type2_sec_GspG"/>
</dbReference>
<dbReference type="Pfam" id="PF07963">
    <property type="entry name" value="N_methyl"/>
    <property type="match status" value="1"/>
</dbReference>
<dbReference type="Gene3D" id="3.30.700.10">
    <property type="entry name" value="Glycoprotein, Type 4 Pilin"/>
    <property type="match status" value="1"/>
</dbReference>
<dbReference type="PROSITE" id="PS00409">
    <property type="entry name" value="PROKAR_NTER_METHYL"/>
    <property type="match status" value="1"/>
</dbReference>
<feature type="compositionally biased region" description="Acidic residues" evidence="10">
    <location>
        <begin position="139"/>
        <end position="148"/>
    </location>
</feature>
<dbReference type="NCBIfam" id="TIGR01710">
    <property type="entry name" value="typeII_sec_gspG"/>
    <property type="match status" value="1"/>
</dbReference>
<keyword evidence="14" id="KW-1185">Reference proteome</keyword>
<comment type="subcellular location">
    <subcellularLocation>
        <location evidence="1">Cell inner membrane</location>
        <topology evidence="1">Single-pass membrane protein</topology>
    </subcellularLocation>
</comment>
<dbReference type="Pfam" id="PF08334">
    <property type="entry name" value="T2SSG"/>
    <property type="match status" value="1"/>
</dbReference>
<keyword evidence="8 11" id="KW-1133">Transmembrane helix</keyword>
<dbReference type="GO" id="GO:0005886">
    <property type="term" value="C:plasma membrane"/>
    <property type="evidence" value="ECO:0007669"/>
    <property type="project" value="UniProtKB-SubCell"/>
</dbReference>
<evidence type="ECO:0000256" key="11">
    <source>
        <dbReference type="SAM" id="Phobius"/>
    </source>
</evidence>
<keyword evidence="4" id="KW-1003">Cell membrane</keyword>
<evidence type="ECO:0000256" key="10">
    <source>
        <dbReference type="SAM" id="MobiDB-lite"/>
    </source>
</evidence>
<feature type="region of interest" description="Disordered" evidence="10">
    <location>
        <begin position="106"/>
        <end position="148"/>
    </location>
</feature>
<dbReference type="RefSeq" id="WP_152098366.1">
    <property type="nucleotide sequence ID" value="NZ_AP021861.1"/>
</dbReference>